<gene>
    <name evidence="12" type="ORF">VP01_1065g13</name>
</gene>
<evidence type="ECO:0000256" key="3">
    <source>
        <dbReference type="ARBA" id="ARBA00022737"/>
    </source>
</evidence>
<dbReference type="PANTHER" id="PTHR24408">
    <property type="entry name" value="ZINC FINGER PROTEIN"/>
    <property type="match status" value="1"/>
</dbReference>
<dbReference type="EMBL" id="LAVV01000732">
    <property type="protein sequence ID" value="KNZ64116.1"/>
    <property type="molecule type" value="Genomic_DNA"/>
</dbReference>
<keyword evidence="5" id="KW-0862">Zinc</keyword>
<comment type="similarity">
    <text evidence="1">Belongs to the krueppel C2H2-type zinc-finger protein family.</text>
</comment>
<protein>
    <recommendedName>
        <fullName evidence="11">C2H2-type domain-containing protein</fullName>
    </recommendedName>
</protein>
<evidence type="ECO:0000256" key="5">
    <source>
        <dbReference type="ARBA" id="ARBA00022833"/>
    </source>
</evidence>
<evidence type="ECO:0000256" key="2">
    <source>
        <dbReference type="ARBA" id="ARBA00022723"/>
    </source>
</evidence>
<evidence type="ECO:0000256" key="6">
    <source>
        <dbReference type="ARBA" id="ARBA00023015"/>
    </source>
</evidence>
<feature type="region of interest" description="Disordered" evidence="10">
    <location>
        <begin position="330"/>
        <end position="350"/>
    </location>
</feature>
<feature type="domain" description="C2H2-type" evidence="11">
    <location>
        <begin position="381"/>
        <end position="406"/>
    </location>
</feature>
<comment type="caution">
    <text evidence="12">The sequence shown here is derived from an EMBL/GenBank/DDBJ whole genome shotgun (WGS) entry which is preliminary data.</text>
</comment>
<feature type="compositionally biased region" description="Low complexity" evidence="10">
    <location>
        <begin position="77"/>
        <end position="94"/>
    </location>
</feature>
<feature type="region of interest" description="Disordered" evidence="10">
    <location>
        <begin position="77"/>
        <end position="97"/>
    </location>
</feature>
<evidence type="ECO:0000256" key="4">
    <source>
        <dbReference type="ARBA" id="ARBA00022771"/>
    </source>
</evidence>
<evidence type="ECO:0000313" key="13">
    <source>
        <dbReference type="Proteomes" id="UP000037035"/>
    </source>
</evidence>
<feature type="domain" description="C2H2-type" evidence="11">
    <location>
        <begin position="353"/>
        <end position="380"/>
    </location>
</feature>
<dbReference type="GO" id="GO:0000981">
    <property type="term" value="F:DNA-binding transcription factor activity, RNA polymerase II-specific"/>
    <property type="evidence" value="ECO:0007669"/>
    <property type="project" value="UniProtKB-ARBA"/>
</dbReference>
<proteinExistence type="inferred from homology"/>
<dbReference type="PANTHER" id="PTHR24408:SF58">
    <property type="entry name" value="TRANSCRIPTION FACTOR (TFIIIA), PUTATIVE (AFU_ORTHOLOGUE AFUA_1G05150)-RELATED"/>
    <property type="match status" value="1"/>
</dbReference>
<keyword evidence="2" id="KW-0479">Metal-binding</keyword>
<dbReference type="Proteomes" id="UP000037035">
    <property type="component" value="Unassembled WGS sequence"/>
</dbReference>
<evidence type="ECO:0000256" key="10">
    <source>
        <dbReference type="SAM" id="MobiDB-lite"/>
    </source>
</evidence>
<evidence type="ECO:0000256" key="7">
    <source>
        <dbReference type="ARBA" id="ARBA00023163"/>
    </source>
</evidence>
<feature type="region of interest" description="Disordered" evidence="10">
    <location>
        <begin position="1"/>
        <end position="21"/>
    </location>
</feature>
<keyword evidence="13" id="KW-1185">Reference proteome</keyword>
<evidence type="ECO:0000256" key="8">
    <source>
        <dbReference type="ARBA" id="ARBA00023242"/>
    </source>
</evidence>
<evidence type="ECO:0000256" key="9">
    <source>
        <dbReference type="PROSITE-ProRule" id="PRU00042"/>
    </source>
</evidence>
<reference evidence="12 13" key="1">
    <citation type="submission" date="2015-08" db="EMBL/GenBank/DDBJ databases">
        <title>Next Generation Sequencing and Analysis of the Genome of Puccinia sorghi L Schw, the Causal Agent of Maize Common Rust.</title>
        <authorList>
            <person name="Rochi L."/>
            <person name="Burguener G."/>
            <person name="Darino M."/>
            <person name="Turjanski A."/>
            <person name="Kreff E."/>
            <person name="Dieguez M.J."/>
            <person name="Sacco F."/>
        </authorList>
    </citation>
    <scope>NUCLEOTIDE SEQUENCE [LARGE SCALE GENOMIC DNA]</scope>
    <source>
        <strain evidence="12 13">RO10H11247</strain>
    </source>
</reference>
<evidence type="ECO:0000313" key="12">
    <source>
        <dbReference type="EMBL" id="KNZ64116.1"/>
    </source>
</evidence>
<dbReference type="GO" id="GO:0005634">
    <property type="term" value="C:nucleus"/>
    <property type="evidence" value="ECO:0007669"/>
    <property type="project" value="TreeGrafter"/>
</dbReference>
<name>A0A0L6VTU8_9BASI</name>
<evidence type="ECO:0000259" key="11">
    <source>
        <dbReference type="PROSITE" id="PS50157"/>
    </source>
</evidence>
<sequence length="406" mass="45240">MTGLEQSEQSQAAVDHQQACSTSNHPDFDLDIYHLLFSQDIPHSASSSLELDYPQLITNNNPSALLQLQNTSSLSLSFTSSSNSTDSHSTSSHACPNQLPSCNRISSSSPDWSSLDQLFLASLPQSSPLFPLEGFIPNSNQILNLVPESTEPPNPFNHLSDFSFDPHHHDWNLSFDPAHYASPSAENSQELIENSFPKLIIHAHIDCLEFTKNGLHQATQPVFLQEQGMSPSEQSFEDPNRLTVEGQDCGDFLLTSFNAEPTNFASPPPRQCTPYTPILPMKRMRPTYLQTEDEAVSPYETVNLSSITHPNSIAVEQLIQSDQEAIIHRDHPLQPKSKRPKNRTTVASTSKPHICQECGKSFPRLTSLTQHKLTHNGERPFPCGFEGCNKSFTTSSNMKRHWKTHA</sequence>
<dbReference type="PROSITE" id="PS00028">
    <property type="entry name" value="ZINC_FINGER_C2H2_1"/>
    <property type="match status" value="2"/>
</dbReference>
<accession>A0A0L6VTU8</accession>
<dbReference type="PROSITE" id="PS50157">
    <property type="entry name" value="ZINC_FINGER_C2H2_2"/>
    <property type="match status" value="2"/>
</dbReference>
<dbReference type="InterPro" id="IPR013087">
    <property type="entry name" value="Znf_C2H2_type"/>
</dbReference>
<keyword evidence="6" id="KW-0805">Transcription regulation</keyword>
<dbReference type="InterPro" id="IPR036236">
    <property type="entry name" value="Znf_C2H2_sf"/>
</dbReference>
<keyword evidence="8" id="KW-0539">Nucleus</keyword>
<keyword evidence="7" id="KW-0804">Transcription</keyword>
<dbReference type="SMART" id="SM00355">
    <property type="entry name" value="ZnF_C2H2"/>
    <property type="match status" value="2"/>
</dbReference>
<organism evidence="12 13">
    <name type="scientific">Puccinia sorghi</name>
    <dbReference type="NCBI Taxonomy" id="27349"/>
    <lineage>
        <taxon>Eukaryota</taxon>
        <taxon>Fungi</taxon>
        <taxon>Dikarya</taxon>
        <taxon>Basidiomycota</taxon>
        <taxon>Pucciniomycotina</taxon>
        <taxon>Pucciniomycetes</taxon>
        <taxon>Pucciniales</taxon>
        <taxon>Pucciniaceae</taxon>
        <taxon>Puccinia</taxon>
    </lineage>
</organism>
<dbReference type="Pfam" id="PF00096">
    <property type="entry name" value="zf-C2H2"/>
    <property type="match status" value="1"/>
</dbReference>
<dbReference type="SUPFAM" id="SSF57667">
    <property type="entry name" value="beta-beta-alpha zinc fingers"/>
    <property type="match status" value="1"/>
</dbReference>
<dbReference type="GO" id="GO:0000978">
    <property type="term" value="F:RNA polymerase II cis-regulatory region sequence-specific DNA binding"/>
    <property type="evidence" value="ECO:0007669"/>
    <property type="project" value="UniProtKB-ARBA"/>
</dbReference>
<dbReference type="OrthoDB" id="6077919at2759"/>
<keyword evidence="3" id="KW-0677">Repeat</keyword>
<evidence type="ECO:0000256" key="1">
    <source>
        <dbReference type="ARBA" id="ARBA00006991"/>
    </source>
</evidence>
<dbReference type="GO" id="GO:0008270">
    <property type="term" value="F:zinc ion binding"/>
    <property type="evidence" value="ECO:0007669"/>
    <property type="project" value="UniProtKB-KW"/>
</dbReference>
<dbReference type="Gene3D" id="3.30.160.60">
    <property type="entry name" value="Classic Zinc Finger"/>
    <property type="match status" value="2"/>
</dbReference>
<dbReference type="Pfam" id="PF13912">
    <property type="entry name" value="zf-C2H2_6"/>
    <property type="match status" value="1"/>
</dbReference>
<dbReference type="VEuPathDB" id="FungiDB:VP01_1065g13"/>
<dbReference type="AlphaFoldDB" id="A0A0L6VTU8"/>
<dbReference type="STRING" id="27349.A0A0L6VTU8"/>
<dbReference type="FunFam" id="3.30.160.60:FF:000761">
    <property type="entry name" value="Zinc finger protein 449"/>
    <property type="match status" value="1"/>
</dbReference>
<dbReference type="FunFam" id="3.30.160.60:FF:000125">
    <property type="entry name" value="Putative zinc finger protein 143"/>
    <property type="match status" value="1"/>
</dbReference>
<keyword evidence="4 9" id="KW-0863">Zinc-finger</keyword>